<dbReference type="PATRIC" id="fig|1423776.4.peg.775"/>
<dbReference type="AlphaFoldDB" id="A0A0R1LPL8"/>
<feature type="region of interest" description="Disordered" evidence="5">
    <location>
        <begin position="966"/>
        <end position="1031"/>
    </location>
</feature>
<feature type="compositionally biased region" description="Low complexity" evidence="5">
    <location>
        <begin position="39"/>
        <end position="83"/>
    </location>
</feature>
<keyword evidence="2" id="KW-0964">Secreted</keyword>
<dbReference type="PROSITE" id="PS50847">
    <property type="entry name" value="GRAM_POS_ANCHORING"/>
    <property type="match status" value="1"/>
</dbReference>
<keyword evidence="6" id="KW-0812">Transmembrane</keyword>
<name>A0A0R1LPL8_9LACO</name>
<dbReference type="STRING" id="1423776.FD04_GL000768"/>
<evidence type="ECO:0000256" key="6">
    <source>
        <dbReference type="SAM" id="Phobius"/>
    </source>
</evidence>
<dbReference type="NCBIfam" id="TIGR01167">
    <property type="entry name" value="LPXTG_anchor"/>
    <property type="match status" value="1"/>
</dbReference>
<evidence type="ECO:0000256" key="2">
    <source>
        <dbReference type="ARBA" id="ARBA00022525"/>
    </source>
</evidence>
<dbReference type="Gene3D" id="2.60.40.4300">
    <property type="match status" value="3"/>
</dbReference>
<evidence type="ECO:0000256" key="5">
    <source>
        <dbReference type="SAM" id="MobiDB-lite"/>
    </source>
</evidence>
<evidence type="ECO:0000313" key="10">
    <source>
        <dbReference type="Proteomes" id="UP000051160"/>
    </source>
</evidence>
<protein>
    <submittedName>
        <fullName evidence="9">Cell surface protein</fullName>
    </submittedName>
</protein>
<feature type="compositionally biased region" description="Polar residues" evidence="5">
    <location>
        <begin position="84"/>
        <end position="93"/>
    </location>
</feature>
<evidence type="ECO:0000259" key="8">
    <source>
        <dbReference type="PROSITE" id="PS50847"/>
    </source>
</evidence>
<feature type="chain" id="PRO_5006407488" evidence="7">
    <location>
        <begin position="33"/>
        <end position="1106"/>
    </location>
</feature>
<dbReference type="EMBL" id="AZEE01000028">
    <property type="protein sequence ID" value="KRK97798.1"/>
    <property type="molecule type" value="Genomic_DNA"/>
</dbReference>
<evidence type="ECO:0000313" key="9">
    <source>
        <dbReference type="EMBL" id="KRK97798.1"/>
    </source>
</evidence>
<feature type="transmembrane region" description="Helical" evidence="6">
    <location>
        <begin position="1081"/>
        <end position="1099"/>
    </location>
</feature>
<keyword evidence="4" id="KW-0572">Peptidoglycan-anchor</keyword>
<dbReference type="InterPro" id="IPR041495">
    <property type="entry name" value="Mub_B2"/>
</dbReference>
<dbReference type="Pfam" id="PF17966">
    <property type="entry name" value="Muc_B2"/>
    <property type="match status" value="3"/>
</dbReference>
<gene>
    <name evidence="9" type="ORF">FD04_GL000768</name>
</gene>
<feature type="compositionally biased region" description="Low complexity" evidence="5">
    <location>
        <begin position="94"/>
        <end position="113"/>
    </location>
</feature>
<keyword evidence="1" id="KW-0134">Cell wall</keyword>
<reference evidence="9 10" key="1">
    <citation type="journal article" date="2015" name="Genome Announc.">
        <title>Expanding the biotechnology potential of lactobacilli through comparative genomics of 213 strains and associated genera.</title>
        <authorList>
            <person name="Sun Z."/>
            <person name="Harris H.M."/>
            <person name="McCann A."/>
            <person name="Guo C."/>
            <person name="Argimon S."/>
            <person name="Zhang W."/>
            <person name="Yang X."/>
            <person name="Jeffery I.B."/>
            <person name="Cooney J.C."/>
            <person name="Kagawa T.F."/>
            <person name="Liu W."/>
            <person name="Song Y."/>
            <person name="Salvetti E."/>
            <person name="Wrobel A."/>
            <person name="Rasinkangas P."/>
            <person name="Parkhill J."/>
            <person name="Rea M.C."/>
            <person name="O'Sullivan O."/>
            <person name="Ritari J."/>
            <person name="Douillard F.P."/>
            <person name="Paul Ross R."/>
            <person name="Yang R."/>
            <person name="Briner A.E."/>
            <person name="Felis G.E."/>
            <person name="de Vos W.M."/>
            <person name="Barrangou R."/>
            <person name="Klaenhammer T.R."/>
            <person name="Caufield P.W."/>
            <person name="Cui Y."/>
            <person name="Zhang H."/>
            <person name="O'Toole P.W."/>
        </authorList>
    </citation>
    <scope>NUCLEOTIDE SEQUENCE [LARGE SCALE GENOMIC DNA]</scope>
    <source>
        <strain evidence="9 10">DSM 19909</strain>
    </source>
</reference>
<feature type="domain" description="Gram-positive cocci surface proteins LPxTG" evidence="8">
    <location>
        <begin position="1073"/>
        <end position="1106"/>
    </location>
</feature>
<evidence type="ECO:0000256" key="1">
    <source>
        <dbReference type="ARBA" id="ARBA00022512"/>
    </source>
</evidence>
<proteinExistence type="predicted"/>
<keyword evidence="6" id="KW-1133">Transmembrane helix</keyword>
<feature type="region of interest" description="Disordered" evidence="5">
    <location>
        <begin position="39"/>
        <end position="113"/>
    </location>
</feature>
<evidence type="ECO:0000256" key="7">
    <source>
        <dbReference type="SAM" id="SignalP"/>
    </source>
</evidence>
<organism evidence="9 10">
    <name type="scientific">Secundilactobacillus odoratitofui DSM 19909 = JCM 15043</name>
    <dbReference type="NCBI Taxonomy" id="1423776"/>
    <lineage>
        <taxon>Bacteria</taxon>
        <taxon>Bacillati</taxon>
        <taxon>Bacillota</taxon>
        <taxon>Bacilli</taxon>
        <taxon>Lactobacillales</taxon>
        <taxon>Lactobacillaceae</taxon>
        <taxon>Secundilactobacillus</taxon>
    </lineage>
</organism>
<keyword evidence="3 7" id="KW-0732">Signal</keyword>
<comment type="caution">
    <text evidence="9">The sequence shown here is derived from an EMBL/GenBank/DDBJ whole genome shotgun (WGS) entry which is preliminary data.</text>
</comment>
<feature type="compositionally biased region" description="Low complexity" evidence="5">
    <location>
        <begin position="981"/>
        <end position="1020"/>
    </location>
</feature>
<keyword evidence="6" id="KW-0472">Membrane</keyword>
<evidence type="ECO:0000256" key="4">
    <source>
        <dbReference type="ARBA" id="ARBA00023088"/>
    </source>
</evidence>
<feature type="region of interest" description="Disordered" evidence="5">
    <location>
        <begin position="930"/>
        <end position="954"/>
    </location>
</feature>
<feature type="signal peptide" evidence="7">
    <location>
        <begin position="1"/>
        <end position="32"/>
    </location>
</feature>
<evidence type="ECO:0000256" key="3">
    <source>
        <dbReference type="ARBA" id="ARBA00022729"/>
    </source>
</evidence>
<accession>A0A0R1LPL8</accession>
<dbReference type="Proteomes" id="UP000051160">
    <property type="component" value="Unassembled WGS sequence"/>
</dbReference>
<keyword evidence="10" id="KW-1185">Reference proteome</keyword>
<dbReference type="InterPro" id="IPR019931">
    <property type="entry name" value="LPXTG_anchor"/>
</dbReference>
<sequence length="1106" mass="118786">MFKAGKNWLFVSMTSVAVWGSVFISTSMTANADTAEVTTTNTQTATQGTPATDAAQSSTAASDVQATTPAKTESTTKTTDEATGNTEPEQSLVSPTQSATAATTATNSITSSSQKQVTLKPVAIKATSASILGTPKTDVADVANEHVDLLIGQSQTTEPAEVNVNGESRYMLGATGRFDIDGDKVVAGASFAIANLSMVADASGYTVPLQSDGASIGGSVVNQEGRSIGSVTFDNGQLNFRVADNFSQSDTPLLGMATLYFNGPWMMVINYQTPVDTIRKMPFSNTLQISSLDGTVLNSYKFNFSEVNVIPLDKWLPTYLVINSSAADTRVNAMQTTEVIPNVDVLRQLQASGGQTGDTVSKSNYQFAYHVSADHLFKFKDSFVDLWGFVANSDSKELVRIDRPGFSAPWFVKTGTRAEYQAKNGATLQELEALNFDGAAYSLQSDGSYLFYFNLPAAEVSVKDDTLNTKQSVEASFDTSFDAASQATHDYYMGAMAGIPPVFQPVMEFDFENEYIPNTVTMDMLDLNTGATIDSKTVTSVPNQINLNGQSLAVYHYIDADSGEVLHTVQLGSYYTPDGTNLETAPATEISGYELLTKVPDDYQLPVNAEGTAIAADTLEVSRPQTANLISNYYLLYQTSREVKTATKTVTQTIHYLDAQDHSHVLSRPKTQTLNFAENALYEDATGDLLGYDTDGDRRVNTTVADEGWLPSEQSFTAVQSPDLTNEGYGVASQPTVAATAVSAAAVTDGQQFNVDVYYDHGSSDIKTETKTVTRTITYVDANTRQMVANTVTQPVELSRTITTDAVTKAVTTSAWTVTAGAYAAVNSPDLSTQGYGPASQNVDAVTVNGDTTDMAVEVLYEHRVRPTNEVKTVTRTIHYLDRQTNAVLAELRTQQAAFTRTSSEDLVTHVVTTTDWQPEKANLLNVTSPDLTESGYQTPSQVTVGPLTVTPTSGDVEVNVYYDKVTSPAQPSQPTERSEPTTSVTPTQPVQPVAPTTPTTPSTPVQPTTSVTPTQPVTPNESIEPTLPVNRIDQTVTPRLTEAKQQANSTIGVTDAEAKTLIQRNQTQTPMLPQTNESQSVASLIGLGLVTVLTGLGVQKKKRRE</sequence>